<keyword evidence="2 4" id="KW-0863">Zinc-finger</keyword>
<dbReference type="Gene3D" id="3.30.40.10">
    <property type="entry name" value="Zinc/RING finger domain, C3HC4 (zinc finger)"/>
    <property type="match status" value="1"/>
</dbReference>
<evidence type="ECO:0000259" key="6">
    <source>
        <dbReference type="PROSITE" id="PS50016"/>
    </source>
</evidence>
<dbReference type="InterPro" id="IPR011011">
    <property type="entry name" value="Znf_FYVE_PHD"/>
</dbReference>
<evidence type="ECO:0000256" key="4">
    <source>
        <dbReference type="PROSITE-ProRule" id="PRU00146"/>
    </source>
</evidence>
<proteinExistence type="predicted"/>
<keyword evidence="1" id="KW-0479">Metal-binding</keyword>
<accession>A0A9P0QTZ6</accession>
<reference evidence="7" key="1">
    <citation type="submission" date="2022-03" db="EMBL/GenBank/DDBJ databases">
        <authorList>
            <person name="Legras J.-L."/>
            <person name="Devillers H."/>
            <person name="Grondin C."/>
        </authorList>
    </citation>
    <scope>NUCLEOTIDE SEQUENCE</scope>
    <source>
        <strain evidence="7">CLIB 1423</strain>
    </source>
</reference>
<dbReference type="SUPFAM" id="SSF57903">
    <property type="entry name" value="FYVE/PHD zinc finger"/>
    <property type="match status" value="2"/>
</dbReference>
<feature type="compositionally biased region" description="Polar residues" evidence="5">
    <location>
        <begin position="203"/>
        <end position="212"/>
    </location>
</feature>
<dbReference type="InterPro" id="IPR019787">
    <property type="entry name" value="Znf_PHD-finger"/>
</dbReference>
<feature type="compositionally biased region" description="Polar residues" evidence="5">
    <location>
        <begin position="226"/>
        <end position="237"/>
    </location>
</feature>
<organism evidence="7 8">
    <name type="scientific">[Candida] railenensis</name>
    <dbReference type="NCBI Taxonomy" id="45579"/>
    <lineage>
        <taxon>Eukaryota</taxon>
        <taxon>Fungi</taxon>
        <taxon>Dikarya</taxon>
        <taxon>Ascomycota</taxon>
        <taxon>Saccharomycotina</taxon>
        <taxon>Pichiomycetes</taxon>
        <taxon>Debaryomycetaceae</taxon>
        <taxon>Kurtzmaniella</taxon>
    </lineage>
</organism>
<dbReference type="CDD" id="cd15534">
    <property type="entry name" value="PHD2_PHF12_Rco1"/>
    <property type="match status" value="1"/>
</dbReference>
<feature type="region of interest" description="Disordered" evidence="5">
    <location>
        <begin position="172"/>
        <end position="335"/>
    </location>
</feature>
<evidence type="ECO:0000313" key="7">
    <source>
        <dbReference type="EMBL" id="CAH2354500.1"/>
    </source>
</evidence>
<dbReference type="EMBL" id="CAKXYY010000017">
    <property type="protein sequence ID" value="CAH2354500.1"/>
    <property type="molecule type" value="Genomic_DNA"/>
</dbReference>
<dbReference type="InterPro" id="IPR052819">
    <property type="entry name" value="Chromatin_regulatory_protein"/>
</dbReference>
<feature type="region of interest" description="Disordered" evidence="5">
    <location>
        <begin position="1"/>
        <end position="139"/>
    </location>
</feature>
<feature type="compositionally biased region" description="Low complexity" evidence="5">
    <location>
        <begin position="298"/>
        <end position="315"/>
    </location>
</feature>
<dbReference type="PANTHER" id="PTHR47636">
    <property type="entry name" value="TRANSCRIPTIONAL REGULATORY PROTEIN RCO1"/>
    <property type="match status" value="1"/>
</dbReference>
<comment type="caution">
    <text evidence="7">The sequence shown here is derived from an EMBL/GenBank/DDBJ whole genome shotgun (WGS) entry which is preliminary data.</text>
</comment>
<feature type="compositionally biased region" description="Basic and acidic residues" evidence="5">
    <location>
        <begin position="106"/>
        <end position="120"/>
    </location>
</feature>
<feature type="compositionally biased region" description="Polar residues" evidence="5">
    <location>
        <begin position="250"/>
        <end position="274"/>
    </location>
</feature>
<dbReference type="Proteomes" id="UP000837801">
    <property type="component" value="Unassembled WGS sequence"/>
</dbReference>
<feature type="compositionally biased region" description="Basic and acidic residues" evidence="5">
    <location>
        <begin position="10"/>
        <end position="20"/>
    </location>
</feature>
<protein>
    <submittedName>
        <fullName evidence="7">Transcriptional regulatory protein Rco1p</fullName>
    </submittedName>
</protein>
<feature type="domain" description="PHD-type" evidence="6">
    <location>
        <begin position="337"/>
        <end position="384"/>
    </location>
</feature>
<dbReference type="PANTHER" id="PTHR47636:SF1">
    <property type="entry name" value="TRANSCRIPTIONAL REGULATORY PROTEIN RCO1"/>
    <property type="match status" value="1"/>
</dbReference>
<dbReference type="Pfam" id="PF00628">
    <property type="entry name" value="PHD"/>
    <property type="match status" value="1"/>
</dbReference>
<dbReference type="GO" id="GO:0006357">
    <property type="term" value="P:regulation of transcription by RNA polymerase II"/>
    <property type="evidence" value="ECO:0007669"/>
    <property type="project" value="TreeGrafter"/>
</dbReference>
<dbReference type="CDD" id="cd15535">
    <property type="entry name" value="PHD1_Rco1"/>
    <property type="match status" value="1"/>
</dbReference>
<sequence>MASGTNADSIEPKNGSRDSSESVTQDTMQIDVETRSNANGKVIGKDGNGENGTAVSSRRFPAREARTKALKSLAEPFNFVRIESPSPSRDKPRGKSKSRSKSPAKSAHDEQEGKEEDLKLKPVSITKPGTFTEPELATPSLAYTGLPLESFPNAKIKKDSLWSLNRKKQLQILKRRKPNGNDAVSNGVGSESVSSTGDSESELNSSNIDNVSPSPPPEDKYVPLLRTTQSDSLTSPSDIRAPIRPRRNKSSLQTPKQPKKNTSTNNQISYTRTLSGGDARDEHKIKRIKVISPKKQPSTNLAPNNSNNTSNVTTSRKSGQAEDVPQVDSDDSTKDNDDFCTTCGGPGVFICCDTCPKSFHFTCCEPPLEECPEDNWNCLECLSKQVRSKTNGKAPAPVTIFSQLLKQQSYRNPKEFRLPSNIRNHTFIGVCTGENGEYKDSTLKPELTVRQRQQQSNQIQGYNYNRDLAIDSLYDNNGKPYLCHRCGMSGSDGKVISHCDYCPLTWHIDCLDPPLLAPKTLGSKWKCPNHVDDLMMLGLASKCRQLMSSSVIDVSLQNQFLKIANANNFVIKQVDQPYIKDETDVKLKLYVEDEAEKLKVSIDDADSEIHPNYVVPDYFQNSVATPTGISANANPKLSRILGSNSTGLFVYRVPEESILLDFIWKSKEESKQNTKRSILDTIEDYEVNSRLETNPDEAMVVDSLFSIKNKVPNNELNLDELIKVALADKVKLERDDSENNVKFKDNIDSEEYEELLKVKQLMEIKGRDALMKFLRG</sequence>
<dbReference type="InterPro" id="IPR013083">
    <property type="entry name" value="Znf_RING/FYVE/PHD"/>
</dbReference>
<feature type="compositionally biased region" description="Low complexity" evidence="5">
    <location>
        <begin position="184"/>
        <end position="198"/>
    </location>
</feature>
<dbReference type="SMART" id="SM00249">
    <property type="entry name" value="PHD"/>
    <property type="match status" value="2"/>
</dbReference>
<name>A0A9P0QTZ6_9ASCO</name>
<dbReference type="PROSITE" id="PS50016">
    <property type="entry name" value="ZF_PHD_2"/>
    <property type="match status" value="1"/>
</dbReference>
<dbReference type="InterPro" id="IPR019786">
    <property type="entry name" value="Zinc_finger_PHD-type_CS"/>
</dbReference>
<dbReference type="OrthoDB" id="5876363at2759"/>
<dbReference type="AlphaFoldDB" id="A0A9P0QTZ6"/>
<evidence type="ECO:0000256" key="5">
    <source>
        <dbReference type="SAM" id="MobiDB-lite"/>
    </source>
</evidence>
<dbReference type="GO" id="GO:0008270">
    <property type="term" value="F:zinc ion binding"/>
    <property type="evidence" value="ECO:0007669"/>
    <property type="project" value="UniProtKB-KW"/>
</dbReference>
<dbReference type="GO" id="GO:0032221">
    <property type="term" value="C:Rpd3S complex"/>
    <property type="evidence" value="ECO:0007669"/>
    <property type="project" value="TreeGrafter"/>
</dbReference>
<keyword evidence="3" id="KW-0862">Zinc</keyword>
<evidence type="ECO:0000256" key="2">
    <source>
        <dbReference type="ARBA" id="ARBA00022771"/>
    </source>
</evidence>
<evidence type="ECO:0000313" key="8">
    <source>
        <dbReference type="Proteomes" id="UP000837801"/>
    </source>
</evidence>
<evidence type="ECO:0000256" key="3">
    <source>
        <dbReference type="ARBA" id="ARBA00022833"/>
    </source>
</evidence>
<evidence type="ECO:0000256" key="1">
    <source>
        <dbReference type="ARBA" id="ARBA00022723"/>
    </source>
</evidence>
<dbReference type="PROSITE" id="PS01359">
    <property type="entry name" value="ZF_PHD_1"/>
    <property type="match status" value="1"/>
</dbReference>
<gene>
    <name evidence="7" type="ORF">CLIB1423_17S00562</name>
</gene>
<dbReference type="InterPro" id="IPR001965">
    <property type="entry name" value="Znf_PHD"/>
</dbReference>
<dbReference type="Gene3D" id="2.30.30.1150">
    <property type="match status" value="1"/>
</dbReference>
<keyword evidence="8" id="KW-1185">Reference proteome</keyword>